<dbReference type="CDD" id="cd10454">
    <property type="entry name" value="GIY-YIG_COG3680_Meta"/>
    <property type="match status" value="1"/>
</dbReference>
<keyword evidence="3" id="KW-0268">Exocytosis</keyword>
<evidence type="ECO:0000256" key="1">
    <source>
        <dbReference type="ARBA" id="ARBA00004175"/>
    </source>
</evidence>
<comment type="subcellular location">
    <subcellularLocation>
        <location evidence="2">Secreted</location>
    </subcellularLocation>
    <subcellularLocation>
        <location evidence="1">Target cell membrane</location>
    </subcellularLocation>
</comment>
<evidence type="ECO:0000256" key="10">
    <source>
        <dbReference type="PROSITE-ProRule" id="PRU00023"/>
    </source>
</evidence>
<dbReference type="CDD" id="cd12934">
    <property type="entry name" value="LEM"/>
    <property type="match status" value="1"/>
</dbReference>
<dbReference type="InterPro" id="IPR036770">
    <property type="entry name" value="Ankyrin_rpt-contain_sf"/>
</dbReference>
<organism evidence="12 13">
    <name type="scientific">Oedothorax gibbosus</name>
    <dbReference type="NCBI Taxonomy" id="931172"/>
    <lineage>
        <taxon>Eukaryota</taxon>
        <taxon>Metazoa</taxon>
        <taxon>Ecdysozoa</taxon>
        <taxon>Arthropoda</taxon>
        <taxon>Chelicerata</taxon>
        <taxon>Arachnida</taxon>
        <taxon>Araneae</taxon>
        <taxon>Araneomorphae</taxon>
        <taxon>Entelegynae</taxon>
        <taxon>Araneoidea</taxon>
        <taxon>Linyphiidae</taxon>
        <taxon>Erigoninae</taxon>
        <taxon>Oedothorax</taxon>
    </lineage>
</organism>
<evidence type="ECO:0000256" key="2">
    <source>
        <dbReference type="ARBA" id="ARBA00004613"/>
    </source>
</evidence>
<protein>
    <recommendedName>
        <fullName evidence="11">LEM domain-containing protein</fullName>
    </recommendedName>
</protein>
<dbReference type="GO" id="GO:0000724">
    <property type="term" value="P:double-strand break repair via homologous recombination"/>
    <property type="evidence" value="ECO:0007669"/>
    <property type="project" value="TreeGrafter"/>
</dbReference>
<dbReference type="Proteomes" id="UP000827092">
    <property type="component" value="Unassembled WGS sequence"/>
</dbReference>
<evidence type="ECO:0000313" key="13">
    <source>
        <dbReference type="Proteomes" id="UP000827092"/>
    </source>
</evidence>
<dbReference type="GO" id="GO:0005576">
    <property type="term" value="C:extracellular region"/>
    <property type="evidence" value="ECO:0007669"/>
    <property type="project" value="UniProtKB-SubCell"/>
</dbReference>
<comment type="caution">
    <text evidence="12">The sequence shown here is derived from an EMBL/GenBank/DDBJ whole genome shotgun (WGS) entry which is preliminary data.</text>
</comment>
<evidence type="ECO:0000256" key="7">
    <source>
        <dbReference type="ARBA" id="ARBA00022699"/>
    </source>
</evidence>
<dbReference type="PROSITE" id="PS50954">
    <property type="entry name" value="LEM"/>
    <property type="match status" value="1"/>
</dbReference>
<dbReference type="GO" id="GO:0005654">
    <property type="term" value="C:nucleoplasm"/>
    <property type="evidence" value="ECO:0007669"/>
    <property type="project" value="TreeGrafter"/>
</dbReference>
<keyword evidence="4" id="KW-0964">Secreted</keyword>
<feature type="domain" description="LEM" evidence="11">
    <location>
        <begin position="524"/>
        <end position="568"/>
    </location>
</feature>
<dbReference type="InterPro" id="IPR002110">
    <property type="entry name" value="Ankyrin_rpt"/>
</dbReference>
<reference evidence="12 13" key="1">
    <citation type="journal article" date="2022" name="Nat. Ecol. Evol.">
        <title>A masculinizing supergene underlies an exaggerated male reproductive morph in a spider.</title>
        <authorList>
            <person name="Hendrickx F."/>
            <person name="De Corte Z."/>
            <person name="Sonet G."/>
            <person name="Van Belleghem S.M."/>
            <person name="Kostlbacher S."/>
            <person name="Vangestel C."/>
        </authorList>
    </citation>
    <scope>NUCLEOTIDE SEQUENCE [LARGE SCALE GENOMIC DNA]</scope>
    <source>
        <strain evidence="12">W744_W776</strain>
    </source>
</reference>
<dbReference type="InterPro" id="IPR011015">
    <property type="entry name" value="LEM/LEM-like_dom_sf"/>
</dbReference>
<evidence type="ECO:0000256" key="4">
    <source>
        <dbReference type="ARBA" id="ARBA00022525"/>
    </source>
</evidence>
<dbReference type="GO" id="GO:0090729">
    <property type="term" value="F:toxin activity"/>
    <property type="evidence" value="ECO:0007669"/>
    <property type="project" value="UniProtKB-KW"/>
</dbReference>
<dbReference type="EMBL" id="JAFNEN010000806">
    <property type="protein sequence ID" value="KAG8177189.1"/>
    <property type="molecule type" value="Genomic_DNA"/>
</dbReference>
<evidence type="ECO:0000256" key="8">
    <source>
        <dbReference type="ARBA" id="ARBA00023028"/>
    </source>
</evidence>
<name>A0AAV6U0Z0_9ARAC</name>
<evidence type="ECO:0000256" key="9">
    <source>
        <dbReference type="ARBA" id="ARBA00023298"/>
    </source>
</evidence>
<accession>A0AAV6U0Z0</accession>
<dbReference type="GO" id="GO:0004520">
    <property type="term" value="F:DNA endonuclease activity"/>
    <property type="evidence" value="ECO:0007669"/>
    <property type="project" value="TreeGrafter"/>
</dbReference>
<gene>
    <name evidence="12" type="ORF">JTE90_027691</name>
</gene>
<dbReference type="SUPFAM" id="SSF63451">
    <property type="entry name" value="LEM domain"/>
    <property type="match status" value="1"/>
</dbReference>
<dbReference type="InterPro" id="IPR003887">
    <property type="entry name" value="LEM_dom"/>
</dbReference>
<keyword evidence="6" id="KW-0800">Toxin</keyword>
<dbReference type="Pfam" id="PF22945">
    <property type="entry name" value="LEM-3_GIY-YIG"/>
    <property type="match status" value="1"/>
</dbReference>
<dbReference type="PANTHER" id="PTHR46427">
    <property type="entry name" value="ANKYRIN REPEAT AND LEM DOMAIN-CONTAINING PROTEIN 1"/>
    <property type="match status" value="1"/>
</dbReference>
<dbReference type="GO" id="GO:0005737">
    <property type="term" value="C:cytoplasm"/>
    <property type="evidence" value="ECO:0007669"/>
    <property type="project" value="TreeGrafter"/>
</dbReference>
<dbReference type="GO" id="GO:0044231">
    <property type="term" value="C:host cell presynaptic membrane"/>
    <property type="evidence" value="ECO:0007669"/>
    <property type="project" value="UniProtKB-KW"/>
</dbReference>
<proteinExistence type="predicted"/>
<evidence type="ECO:0000256" key="6">
    <source>
        <dbReference type="ARBA" id="ARBA00022656"/>
    </source>
</evidence>
<dbReference type="GO" id="GO:0006887">
    <property type="term" value="P:exocytosis"/>
    <property type="evidence" value="ECO:0007669"/>
    <property type="project" value="UniProtKB-KW"/>
</dbReference>
<dbReference type="PANTHER" id="PTHR46427:SF1">
    <property type="entry name" value="ANKYRIN REPEAT AND LEM DOMAIN-CONTAINING PROTEIN 1"/>
    <property type="match status" value="1"/>
</dbReference>
<dbReference type="Gene3D" id="1.10.720.40">
    <property type="match status" value="1"/>
</dbReference>
<keyword evidence="8" id="KW-0638">Presynaptic neurotoxin</keyword>
<dbReference type="GO" id="GO:0044218">
    <property type="term" value="C:other organism cell membrane"/>
    <property type="evidence" value="ECO:0007669"/>
    <property type="project" value="UniProtKB-KW"/>
</dbReference>
<keyword evidence="5" id="KW-1052">Target cell membrane</keyword>
<evidence type="ECO:0000256" key="5">
    <source>
        <dbReference type="ARBA" id="ARBA00022537"/>
    </source>
</evidence>
<keyword evidence="7" id="KW-0528">Neurotoxin</keyword>
<keyword evidence="9" id="KW-0472">Membrane</keyword>
<dbReference type="InterPro" id="IPR034998">
    <property type="entry name" value="ANKLE1"/>
</dbReference>
<evidence type="ECO:0000313" key="12">
    <source>
        <dbReference type="EMBL" id="KAG8177189.1"/>
    </source>
</evidence>
<keyword evidence="10" id="KW-0040">ANK repeat</keyword>
<feature type="repeat" description="ANK" evidence="10">
    <location>
        <begin position="34"/>
        <end position="70"/>
    </location>
</feature>
<dbReference type="PROSITE" id="PS50088">
    <property type="entry name" value="ANK_REPEAT"/>
    <property type="match status" value="1"/>
</dbReference>
<evidence type="ECO:0000256" key="3">
    <source>
        <dbReference type="ARBA" id="ARBA00022483"/>
    </source>
</evidence>
<dbReference type="AlphaFoldDB" id="A0AAV6U0Z0"/>
<keyword evidence="13" id="KW-1185">Reference proteome</keyword>
<dbReference type="Pfam" id="PF00023">
    <property type="entry name" value="Ank"/>
    <property type="match status" value="1"/>
</dbReference>
<sequence length="784" mass="88899">MNSILDAIFNCDLRKLKVLLIDKEKINNIIPGTEGCTPLHLIVGVEDTLEKDQVLTYFLKIGADPNARSYDYLTPVHIAAMWNNCWELEKLLQSGGNPWLTDNEKKNAFDLAINNHAYDAYQLLHKYLAEDKLNFRTNIKLPQTSTPCYGKENNHLNDAMIKDTKAHSRYFSTHEHLPLYFSSTDEESFINVSRILKKDLTKSQSDKSKLEDSGRIPSRKKLLTDICTKKNSSGCIAASNKDVCNTKFLSALYSNEYTSDCSEVPEEKNCNTAFFTVISSNKSTSDDGDVPKESTKNSEFCTVISSNKTMSDCTEALKEENCNYEFLTIFSPNKSNNNFDEAPKEKNCNSEFFSVIDSNKSNSDSEVPTEKNYNSEFFSTIYTDKYFSISNEASKNKKINSGILSDLFTDQYFSVSNEVSKAKTNYSKASTSEETEIYSASDNDCIAPRNTINDQTITILETDDKSGIVLIEKTAIPGDLSSVKSCNMSDCDNYANSDWKSCYSRSSSCLSEDSCSHPTSIFIPPDYRKLSNMAIYSQLKDLGDNPGPVSNSSRETYLRRLTKLKSSCNTTCILPKPKYCNEVYMFLDGKFDADRIQNTMNAMSKEFNAPNPKQRWREGNQRSSFNYFLLDPRVTQNLPSRMKQLTYEKAFLTFLDALFYVGKGMRSRPYSHLIEAAKAGRDTKWKSDKITHILDIWESGHGVISLHCFNNCIPAEAYTQEACIIDAVGLENLTNIKNGNYYGVASKWKWSWKRKIGVELLHRALQIFILEGEKEILPKDIRKN</sequence>
<dbReference type="SUPFAM" id="SSF48403">
    <property type="entry name" value="Ankyrin repeat"/>
    <property type="match status" value="1"/>
</dbReference>
<dbReference type="Pfam" id="PF03020">
    <property type="entry name" value="LEM"/>
    <property type="match status" value="1"/>
</dbReference>
<keyword evidence="9" id="KW-1053">Target membrane</keyword>
<evidence type="ECO:0000259" key="11">
    <source>
        <dbReference type="PROSITE" id="PS50954"/>
    </source>
</evidence>
<dbReference type="Gene3D" id="1.25.40.20">
    <property type="entry name" value="Ankyrin repeat-containing domain"/>
    <property type="match status" value="1"/>
</dbReference>
<dbReference type="GO" id="GO:0000712">
    <property type="term" value="P:resolution of meiotic recombination intermediates"/>
    <property type="evidence" value="ECO:0007669"/>
    <property type="project" value="TreeGrafter"/>
</dbReference>